<dbReference type="EMBL" id="AP018817">
    <property type="protein sequence ID" value="BBF70103.1"/>
    <property type="molecule type" value="Genomic_DNA"/>
</dbReference>
<gene>
    <name evidence="1" type="ORF">SBA_ch1_23030</name>
</gene>
<accession>A0ABN5WCT1</accession>
<dbReference type="RefSeq" id="WP_261934533.1">
    <property type="nucleotide sequence ID" value="NZ_AP018817.1"/>
</dbReference>
<evidence type="ECO:0000313" key="2">
    <source>
        <dbReference type="Proteomes" id="UP001059971"/>
    </source>
</evidence>
<dbReference type="Proteomes" id="UP001059971">
    <property type="component" value="Chromosome 1"/>
</dbReference>
<protein>
    <submittedName>
        <fullName evidence="1">Uncharacterized protein</fullName>
    </submittedName>
</protein>
<evidence type="ECO:0000313" key="1">
    <source>
        <dbReference type="EMBL" id="BBF70103.1"/>
    </source>
</evidence>
<proteinExistence type="predicted"/>
<reference evidence="1" key="1">
    <citation type="submission" date="2018-07" db="EMBL/GenBank/DDBJ databases">
        <title>Complete genome sequence of Sphingomonas bisphenolicum strain AO1, a bisphenol A degradative bacterium isolated from Japanese farm field.</title>
        <authorList>
            <person name="Murakami M."/>
            <person name="Koh M."/>
            <person name="Koba S."/>
            <person name="Matsumura Y."/>
        </authorList>
    </citation>
    <scope>NUCLEOTIDE SEQUENCE</scope>
    <source>
        <strain evidence="1">AO1</strain>
    </source>
</reference>
<name>A0ABN5WCT1_9SPHN</name>
<sequence length="120" mass="13366">MPAFFIPSVDPDDLEAEYARLAQKVDSAPQAHDKRIYSISWKREGAEWTATVGEQLTSHEYVTVGKGINASLRDKRGGTNDTVTAIFPGPTFLVTHDGKSKVWNWPILTGEPTRVVYFDV</sequence>
<organism evidence="1 2">
    <name type="scientific">Sphingomonas bisphenolicum</name>
    <dbReference type="NCBI Taxonomy" id="296544"/>
    <lineage>
        <taxon>Bacteria</taxon>
        <taxon>Pseudomonadati</taxon>
        <taxon>Pseudomonadota</taxon>
        <taxon>Alphaproteobacteria</taxon>
        <taxon>Sphingomonadales</taxon>
        <taxon>Sphingomonadaceae</taxon>
        <taxon>Sphingomonas</taxon>
    </lineage>
</organism>
<keyword evidence="2" id="KW-1185">Reference proteome</keyword>